<dbReference type="Proteomes" id="UP000095395">
    <property type="component" value="Unassembled WGS sequence"/>
</dbReference>
<reference evidence="2 3" key="1">
    <citation type="submission" date="2015-09" db="EMBL/GenBank/DDBJ databases">
        <authorList>
            <consortium name="Pathogen Informatics"/>
        </authorList>
    </citation>
    <scope>NUCLEOTIDE SEQUENCE [LARGE SCALE GENOMIC DNA]</scope>
    <source>
        <strain evidence="2 3">2789STDY5608835</strain>
    </source>
</reference>
<organism evidence="2 3">
    <name type="scientific">Roseburia inulinivorans</name>
    <dbReference type="NCBI Taxonomy" id="360807"/>
    <lineage>
        <taxon>Bacteria</taxon>
        <taxon>Bacillati</taxon>
        <taxon>Bacillota</taxon>
        <taxon>Clostridia</taxon>
        <taxon>Lachnospirales</taxon>
        <taxon>Lachnospiraceae</taxon>
        <taxon>Roseburia</taxon>
    </lineage>
</organism>
<dbReference type="EMBL" id="CYYR01000011">
    <property type="protein sequence ID" value="CUN95453.1"/>
    <property type="molecule type" value="Genomic_DNA"/>
</dbReference>
<feature type="region of interest" description="Disordered" evidence="1">
    <location>
        <begin position="1"/>
        <end position="26"/>
    </location>
</feature>
<proteinExistence type="predicted"/>
<dbReference type="AlphaFoldDB" id="A0A174B4X8"/>
<feature type="compositionally biased region" description="Basic and acidic residues" evidence="1">
    <location>
        <begin position="13"/>
        <end position="26"/>
    </location>
</feature>
<evidence type="ECO:0000256" key="1">
    <source>
        <dbReference type="SAM" id="MobiDB-lite"/>
    </source>
</evidence>
<name>A0A174B4X8_9FIRM</name>
<feature type="compositionally biased region" description="Polar residues" evidence="1">
    <location>
        <begin position="1"/>
        <end position="12"/>
    </location>
</feature>
<gene>
    <name evidence="2" type="ORF">ERS852392_01774</name>
</gene>
<accession>A0A174B4X8</accession>
<evidence type="ECO:0000313" key="3">
    <source>
        <dbReference type="Proteomes" id="UP000095395"/>
    </source>
</evidence>
<sequence>MEAKTDWTNNSSEMERKRNRASYEDDRQSGVNNIILLVAMRFWETPVHIPNTMVKTKAADDTILVTVWESRWLPDQKKNNWFYQ</sequence>
<evidence type="ECO:0000313" key="2">
    <source>
        <dbReference type="EMBL" id="CUN95453.1"/>
    </source>
</evidence>
<protein>
    <submittedName>
        <fullName evidence="2">Uncharacterized protein</fullName>
    </submittedName>
</protein>